<dbReference type="SUPFAM" id="SSF57716">
    <property type="entry name" value="Glucocorticoid receptor-like (DNA-binding domain)"/>
    <property type="match status" value="1"/>
</dbReference>
<dbReference type="RefSeq" id="XP_036262985.1">
    <property type="nucleotide sequence ID" value="XM_036407615.1"/>
</dbReference>
<dbReference type="PROSITE" id="PS50064">
    <property type="entry name" value="ZF_PARP_2"/>
    <property type="match status" value="1"/>
</dbReference>
<organism evidence="8 9">
    <name type="scientific">Plasmopara halstedii</name>
    <name type="common">Downy mildew of sunflower</name>
    <dbReference type="NCBI Taxonomy" id="4781"/>
    <lineage>
        <taxon>Eukaryota</taxon>
        <taxon>Sar</taxon>
        <taxon>Stramenopiles</taxon>
        <taxon>Oomycota</taxon>
        <taxon>Peronosporomycetes</taxon>
        <taxon>Peronosporales</taxon>
        <taxon>Peronosporaceae</taxon>
        <taxon>Plasmopara</taxon>
    </lineage>
</organism>
<dbReference type="OrthoDB" id="68449at2759"/>
<evidence type="ECO:0000256" key="6">
    <source>
        <dbReference type="SAM" id="MobiDB-lite"/>
    </source>
</evidence>
<keyword evidence="4" id="KW-0862">Zinc</keyword>
<dbReference type="AlphaFoldDB" id="A0A0P1A7E4"/>
<accession>A0A0P1A7E4</accession>
<evidence type="ECO:0000313" key="8">
    <source>
        <dbReference type="EMBL" id="CEG36030.1"/>
    </source>
</evidence>
<sequence>MAIQMDLSQRPQVGTSPRLSNSWSRCDQAVARVAPISTTTCQVCSNCIAKGEWQLGLMFIHVEGFMLMEWFHLQCFKSLQGNGLTNVLQSVQNEMTTSQKQDFQLACQKME</sequence>
<comment type="subcellular location">
    <subcellularLocation>
        <location evidence="1">Nucleus</location>
    </subcellularLocation>
</comment>
<dbReference type="GO" id="GO:0005634">
    <property type="term" value="C:nucleus"/>
    <property type="evidence" value="ECO:0007669"/>
    <property type="project" value="UniProtKB-SubCell"/>
</dbReference>
<proteinExistence type="predicted"/>
<dbReference type="EMBL" id="CCYD01000109">
    <property type="protein sequence ID" value="CEG36030.1"/>
    <property type="molecule type" value="Genomic_DNA"/>
</dbReference>
<name>A0A0P1A7E4_PLAHL</name>
<reference evidence="9" key="1">
    <citation type="submission" date="2014-09" db="EMBL/GenBank/DDBJ databases">
        <authorList>
            <person name="Sharma Rahul"/>
            <person name="Thines Marco"/>
        </authorList>
    </citation>
    <scope>NUCLEOTIDE SEQUENCE [LARGE SCALE GENOMIC DNA]</scope>
</reference>
<protein>
    <recommendedName>
        <fullName evidence="7">PARP-type domain-containing protein</fullName>
    </recommendedName>
</protein>
<dbReference type="OMA" id="TEMEMPP"/>
<evidence type="ECO:0000259" key="7">
    <source>
        <dbReference type="PROSITE" id="PS50064"/>
    </source>
</evidence>
<keyword evidence="3" id="KW-0863">Zinc-finger</keyword>
<evidence type="ECO:0000313" key="9">
    <source>
        <dbReference type="Proteomes" id="UP000054928"/>
    </source>
</evidence>
<dbReference type="Gene3D" id="3.30.1740.10">
    <property type="entry name" value="Zinc finger, PARP-type"/>
    <property type="match status" value="1"/>
</dbReference>
<dbReference type="GO" id="GO:0008270">
    <property type="term" value="F:zinc ion binding"/>
    <property type="evidence" value="ECO:0007669"/>
    <property type="project" value="UniProtKB-KW"/>
</dbReference>
<feature type="domain" description="PARP-type" evidence="7">
    <location>
        <begin position="29"/>
        <end position="76"/>
    </location>
</feature>
<dbReference type="GO" id="GO:0003677">
    <property type="term" value="F:DNA binding"/>
    <property type="evidence" value="ECO:0007669"/>
    <property type="project" value="InterPro"/>
</dbReference>
<dbReference type="GeneID" id="59052804"/>
<evidence type="ECO:0000256" key="4">
    <source>
        <dbReference type="ARBA" id="ARBA00022833"/>
    </source>
</evidence>
<evidence type="ECO:0000256" key="3">
    <source>
        <dbReference type="ARBA" id="ARBA00022771"/>
    </source>
</evidence>
<dbReference type="Proteomes" id="UP000054928">
    <property type="component" value="Unassembled WGS sequence"/>
</dbReference>
<dbReference type="SMART" id="SM01336">
    <property type="entry name" value="zf-PARP"/>
    <property type="match status" value="1"/>
</dbReference>
<dbReference type="InterPro" id="IPR036957">
    <property type="entry name" value="Znf_PARP_sf"/>
</dbReference>
<dbReference type="InterPro" id="IPR001510">
    <property type="entry name" value="Znf_PARP"/>
</dbReference>
<evidence type="ECO:0000256" key="1">
    <source>
        <dbReference type="ARBA" id="ARBA00004123"/>
    </source>
</evidence>
<evidence type="ECO:0000256" key="2">
    <source>
        <dbReference type="ARBA" id="ARBA00022723"/>
    </source>
</evidence>
<feature type="region of interest" description="Disordered" evidence="6">
    <location>
        <begin position="1"/>
        <end position="21"/>
    </location>
</feature>
<keyword evidence="5" id="KW-0539">Nucleus</keyword>
<keyword evidence="9" id="KW-1185">Reference proteome</keyword>
<evidence type="ECO:0000256" key="5">
    <source>
        <dbReference type="ARBA" id="ARBA00023242"/>
    </source>
</evidence>
<keyword evidence="2" id="KW-0479">Metal-binding</keyword>